<dbReference type="Pfam" id="PF01522">
    <property type="entry name" value="Polysacc_deac_1"/>
    <property type="match status" value="1"/>
</dbReference>
<dbReference type="InterPro" id="IPR051398">
    <property type="entry name" value="Polysacch_Deacetylase"/>
</dbReference>
<dbReference type="PANTHER" id="PTHR34216">
    <property type="match status" value="1"/>
</dbReference>
<dbReference type="SUPFAM" id="SSF88713">
    <property type="entry name" value="Glycoside hydrolase/deacetylase"/>
    <property type="match status" value="1"/>
</dbReference>
<feature type="domain" description="NodB homology" evidence="3">
    <location>
        <begin position="73"/>
        <end position="249"/>
    </location>
</feature>
<evidence type="ECO:0000256" key="1">
    <source>
        <dbReference type="ARBA" id="ARBA00004613"/>
    </source>
</evidence>
<dbReference type="InterPro" id="IPR011330">
    <property type="entry name" value="Glyco_hydro/deAcase_b/a-brl"/>
</dbReference>
<evidence type="ECO:0000313" key="4">
    <source>
        <dbReference type="EMBL" id="MBZ4185095.1"/>
    </source>
</evidence>
<sequence length="249" mass="27287">MNTFMAAKAMYGNGLRIFTYHSIDRAPAGTPLPKLHVSPDMFERQCRWLARLGMRGVSMSEGYRALRAGNAGKLVAITLDDGYQDNVRNAAPILKRHGFGATCYVVTDTIGGNNAWDAVLGVPRAMMSEGELRTWHQQGLEIGSHTRTHPHLDRLDPAALVAELSESRQRLQALTGAPVEHFCYPYGDHNAAVVEAARQAGYVTATTTRKGIARPSDDPLQLPRISINGGRGISKFVLYAATPYAELRR</sequence>
<dbReference type="Gene3D" id="3.20.20.370">
    <property type="entry name" value="Glycoside hydrolase/deacetylase"/>
    <property type="match status" value="1"/>
</dbReference>
<name>A0ABS7TB76_9GAMM</name>
<protein>
    <submittedName>
        <fullName evidence="4">Polysaccharide deacetylase family protein</fullName>
    </submittedName>
</protein>
<dbReference type="EMBL" id="JAIQDJ010000001">
    <property type="protein sequence ID" value="MBZ4185095.1"/>
    <property type="molecule type" value="Genomic_DNA"/>
</dbReference>
<dbReference type="PANTHER" id="PTHR34216:SF3">
    <property type="entry name" value="POLY-BETA-1,6-N-ACETYL-D-GLUCOSAMINE N-DEACETYLASE"/>
    <property type="match status" value="1"/>
</dbReference>
<dbReference type="RefSeq" id="WP_223626217.1">
    <property type="nucleotide sequence ID" value="NZ_JAIQDJ010000001.1"/>
</dbReference>
<proteinExistence type="predicted"/>
<keyword evidence="5" id="KW-1185">Reference proteome</keyword>
<evidence type="ECO:0000256" key="2">
    <source>
        <dbReference type="ARBA" id="ARBA00022729"/>
    </source>
</evidence>
<dbReference type="Proteomes" id="UP001430290">
    <property type="component" value="Unassembled WGS sequence"/>
</dbReference>
<dbReference type="InterPro" id="IPR002509">
    <property type="entry name" value="NODB_dom"/>
</dbReference>
<keyword evidence="2" id="KW-0732">Signal</keyword>
<evidence type="ECO:0000313" key="5">
    <source>
        <dbReference type="Proteomes" id="UP001430290"/>
    </source>
</evidence>
<comment type="caution">
    <text evidence="4">The sequence shown here is derived from an EMBL/GenBank/DDBJ whole genome shotgun (WGS) entry which is preliminary data.</text>
</comment>
<organism evidence="4 5">
    <name type="scientific">Thermomonas beijingensis</name>
    <dbReference type="NCBI Taxonomy" id="2872701"/>
    <lineage>
        <taxon>Bacteria</taxon>
        <taxon>Pseudomonadati</taxon>
        <taxon>Pseudomonadota</taxon>
        <taxon>Gammaproteobacteria</taxon>
        <taxon>Lysobacterales</taxon>
        <taxon>Lysobacteraceae</taxon>
        <taxon>Thermomonas</taxon>
    </lineage>
</organism>
<comment type="subcellular location">
    <subcellularLocation>
        <location evidence="1">Secreted</location>
    </subcellularLocation>
</comment>
<evidence type="ECO:0000259" key="3">
    <source>
        <dbReference type="PROSITE" id="PS51677"/>
    </source>
</evidence>
<accession>A0ABS7TB76</accession>
<reference evidence="4" key="1">
    <citation type="submission" date="2021-09" db="EMBL/GenBank/DDBJ databases">
        <authorList>
            <person name="Wu T."/>
            <person name="Guo S.Z."/>
        </authorList>
    </citation>
    <scope>NUCLEOTIDE SEQUENCE</scope>
    <source>
        <strain evidence="4">RSS-23</strain>
    </source>
</reference>
<dbReference type="CDD" id="cd10918">
    <property type="entry name" value="CE4_NodB_like_5s_6s"/>
    <property type="match status" value="1"/>
</dbReference>
<dbReference type="PROSITE" id="PS51677">
    <property type="entry name" value="NODB"/>
    <property type="match status" value="1"/>
</dbReference>
<gene>
    <name evidence="4" type="ORF">K7B09_01980</name>
</gene>